<dbReference type="STRING" id="1702214.AL399_07835"/>
<dbReference type="EMBL" id="LIIK01000044">
    <property type="protein sequence ID" value="KQM08332.1"/>
    <property type="molecule type" value="Genomic_DNA"/>
</dbReference>
<keyword evidence="2" id="KW-1185">Reference proteome</keyword>
<dbReference type="PATRIC" id="fig|1702214.3.peg.1422"/>
<reference evidence="1" key="1">
    <citation type="submission" date="2015-08" db="EMBL/GenBank/DDBJ databases">
        <title>Candidatus Bacteriodes Periocalifornicus.</title>
        <authorList>
            <person name="McLean J.S."/>
            <person name="Kelley S."/>
        </authorList>
    </citation>
    <scope>NUCLEOTIDE SEQUENCE [LARGE SCALE GENOMIC DNA]</scope>
    <source>
        <strain evidence="1">12B</strain>
    </source>
</reference>
<proteinExistence type="predicted"/>
<name>A0A0Q4B695_9BACT</name>
<accession>A0A0Q4B695</accession>
<sequence>MYEPICRRPSSQMFIFDSRIFILEAWDDRPQRHAHELSLDGDVLSDIHLPDEHLSTIGQEYGQWMIAYNDRTRGREWLTVFSLAGESLVSIDGLEGFPQVIPRGGHEYYLLGRHLVRYDSQTLQHEDLGLAPWDLPIYRGACGGLHFLTEAWQTRLLALRDAGGRGLEEVWRIDFAESDRHVGWQGRVPGQVNFLNLYGDDAWISTHVRTYRVDIRTGQIRAVRARFLPEFLVEGGIGYALCPGEFRAMDMARGILLREGPRLSFPLGGEALRCGFEDLLVRDGILYVSVSLWSSGLYLLAAFDVQAERFVWHDAWGGWPIRSVHILGDRLIADSRDEVRIYARE</sequence>
<protein>
    <submittedName>
        <fullName evidence="1">Uncharacterized protein</fullName>
    </submittedName>
</protein>
<dbReference type="AlphaFoldDB" id="A0A0Q4B695"/>
<gene>
    <name evidence="1" type="ORF">AL399_07835</name>
</gene>
<organism evidence="1 2">
    <name type="scientific">Candidatus [Bacteroides] periocalifornicus</name>
    <dbReference type="NCBI Taxonomy" id="1702214"/>
    <lineage>
        <taxon>Bacteria</taxon>
        <taxon>Pseudomonadati</taxon>
        <taxon>Bacteroidota</taxon>
    </lineage>
</organism>
<comment type="caution">
    <text evidence="1">The sequence shown here is derived from an EMBL/GenBank/DDBJ whole genome shotgun (WGS) entry which is preliminary data.</text>
</comment>
<evidence type="ECO:0000313" key="1">
    <source>
        <dbReference type="EMBL" id="KQM08332.1"/>
    </source>
</evidence>
<evidence type="ECO:0000313" key="2">
    <source>
        <dbReference type="Proteomes" id="UP000054172"/>
    </source>
</evidence>
<dbReference type="Proteomes" id="UP000054172">
    <property type="component" value="Unassembled WGS sequence"/>
</dbReference>